<name>A0A816JCQ7_BRANA</name>
<sequence length="62" mass="6999">MAWSLSSMFLFSFLVFNRGSHIKKASSFLLSLISKFEISKQNPIVLQDAVGIVPENNNVFYS</sequence>
<gene>
    <name evidence="2" type="ORF">DARMORV10_C04P19970.1</name>
</gene>
<evidence type="ECO:0000313" key="2">
    <source>
        <dbReference type="EMBL" id="CAF1827482.1"/>
    </source>
</evidence>
<organism evidence="2">
    <name type="scientific">Brassica napus</name>
    <name type="common">Rape</name>
    <dbReference type="NCBI Taxonomy" id="3708"/>
    <lineage>
        <taxon>Eukaryota</taxon>
        <taxon>Viridiplantae</taxon>
        <taxon>Streptophyta</taxon>
        <taxon>Embryophyta</taxon>
        <taxon>Tracheophyta</taxon>
        <taxon>Spermatophyta</taxon>
        <taxon>Magnoliopsida</taxon>
        <taxon>eudicotyledons</taxon>
        <taxon>Gunneridae</taxon>
        <taxon>Pentapetalae</taxon>
        <taxon>rosids</taxon>
        <taxon>malvids</taxon>
        <taxon>Brassicales</taxon>
        <taxon>Brassicaceae</taxon>
        <taxon>Brassiceae</taxon>
        <taxon>Brassica</taxon>
    </lineage>
</organism>
<evidence type="ECO:0000256" key="1">
    <source>
        <dbReference type="SAM" id="SignalP"/>
    </source>
</evidence>
<keyword evidence="1" id="KW-0732">Signal</keyword>
<proteinExistence type="predicted"/>
<accession>A0A816JCQ7</accession>
<reference evidence="2" key="1">
    <citation type="submission" date="2021-01" db="EMBL/GenBank/DDBJ databases">
        <authorList>
            <consortium name="Genoscope - CEA"/>
            <person name="William W."/>
        </authorList>
    </citation>
    <scope>NUCLEOTIDE SEQUENCE</scope>
</reference>
<protein>
    <submittedName>
        <fullName evidence="2">(rape) hypothetical protein</fullName>
    </submittedName>
</protein>
<feature type="chain" id="PRO_5032689230" evidence="1">
    <location>
        <begin position="20"/>
        <end position="62"/>
    </location>
</feature>
<dbReference type="Proteomes" id="UP001295469">
    <property type="component" value="Chromosome C04"/>
</dbReference>
<feature type="signal peptide" evidence="1">
    <location>
        <begin position="1"/>
        <end position="19"/>
    </location>
</feature>
<dbReference type="AlphaFoldDB" id="A0A816JCQ7"/>
<dbReference type="EMBL" id="HG994368">
    <property type="protein sequence ID" value="CAF1827482.1"/>
    <property type="molecule type" value="Genomic_DNA"/>
</dbReference>